<reference evidence="4 6" key="1">
    <citation type="submission" date="2024-05" db="EMBL/GenBank/DDBJ databases">
        <authorList>
            <person name="Wallberg A."/>
        </authorList>
    </citation>
    <scope>NUCLEOTIDE SEQUENCE [LARGE SCALE GENOMIC DNA]</scope>
</reference>
<dbReference type="Gene3D" id="1.10.12.10">
    <property type="entry name" value="Lyase 2-enoyl-coa Hydratase, Chain A, domain 2"/>
    <property type="match status" value="1"/>
</dbReference>
<dbReference type="SUPFAM" id="SSF52096">
    <property type="entry name" value="ClpP/crotonase"/>
    <property type="match status" value="1"/>
</dbReference>
<gene>
    <name evidence="4" type="ORF">MNOR_LOCUS41367</name>
    <name evidence="5" type="ORF">MNOR_LOCUS41368</name>
</gene>
<keyword evidence="6" id="KW-1185">Reference proteome</keyword>
<keyword evidence="2" id="KW-0576">Peroxisome</keyword>
<dbReference type="CDD" id="cd06558">
    <property type="entry name" value="crotonase-like"/>
    <property type="match status" value="1"/>
</dbReference>
<dbReference type="InterPro" id="IPR014748">
    <property type="entry name" value="Enoyl-CoA_hydra_C"/>
</dbReference>
<evidence type="ECO:0000256" key="3">
    <source>
        <dbReference type="ARBA" id="ARBA00023235"/>
    </source>
</evidence>
<evidence type="ECO:0000313" key="5">
    <source>
        <dbReference type="EMBL" id="CAL4247944.1"/>
    </source>
</evidence>
<name>A0AAV2SVT4_MEGNR</name>
<organism evidence="4 6">
    <name type="scientific">Meganyctiphanes norvegica</name>
    <name type="common">Northern krill</name>
    <name type="synonym">Thysanopoda norvegica</name>
    <dbReference type="NCBI Taxonomy" id="48144"/>
    <lineage>
        <taxon>Eukaryota</taxon>
        <taxon>Metazoa</taxon>
        <taxon>Ecdysozoa</taxon>
        <taxon>Arthropoda</taxon>
        <taxon>Crustacea</taxon>
        <taxon>Multicrustacea</taxon>
        <taxon>Malacostraca</taxon>
        <taxon>Eumalacostraca</taxon>
        <taxon>Eucarida</taxon>
        <taxon>Euphausiacea</taxon>
        <taxon>Euphausiidae</taxon>
        <taxon>Meganyctiphanes</taxon>
    </lineage>
</organism>
<dbReference type="InterPro" id="IPR029045">
    <property type="entry name" value="ClpP/crotonase-like_dom_sf"/>
</dbReference>
<dbReference type="EMBL" id="CAXKWB010150127">
    <property type="protein sequence ID" value="CAL4247944.1"/>
    <property type="molecule type" value="Genomic_DNA"/>
</dbReference>
<accession>A0AAV2SVT4</accession>
<protein>
    <recommendedName>
        <fullName evidence="7">Enoyl-CoA delta isomerase 2, mitochondrial</fullName>
    </recommendedName>
</protein>
<keyword evidence="3" id="KW-0413">Isomerase</keyword>
<dbReference type="Gene3D" id="3.90.226.10">
    <property type="entry name" value="2-enoyl-CoA Hydratase, Chain A, domain 1"/>
    <property type="match status" value="1"/>
</dbReference>
<proteinExistence type="predicted"/>
<dbReference type="InterPro" id="IPR051053">
    <property type="entry name" value="ECH/Chromodomain_protein"/>
</dbReference>
<dbReference type="GO" id="GO:0005777">
    <property type="term" value="C:peroxisome"/>
    <property type="evidence" value="ECO:0007669"/>
    <property type="project" value="UniProtKB-SubCell"/>
</dbReference>
<evidence type="ECO:0000313" key="4">
    <source>
        <dbReference type="EMBL" id="CAL4247942.1"/>
    </source>
</evidence>
<dbReference type="GO" id="GO:0004165">
    <property type="term" value="F:delta(3)-delta(2)-enoyl-CoA isomerase activity"/>
    <property type="evidence" value="ECO:0007669"/>
    <property type="project" value="UniProtKB-ARBA"/>
</dbReference>
<evidence type="ECO:0000313" key="6">
    <source>
        <dbReference type="Proteomes" id="UP001497623"/>
    </source>
</evidence>
<dbReference type="PANTHER" id="PTHR43684:SF1">
    <property type="entry name" value="ENOYL-COA DELTA ISOMERASE 2"/>
    <property type="match status" value="1"/>
</dbReference>
<sequence>MEDSKNKKEHLAVSVKDGVRIIRFNRPEKKNALDVSIMTNIVPVLNEAAADSNTVITVITGTGEYFTAGNDMNNFMSDPKDVPGVEISEEGEYDDPAKTASTSFGKIVTALIDFPKPLIAIVNGPAIGFGVTMLGLCDVVYASDSATFHTPFMTLALCPEGSSSFTFPNMMGPQNANEMLMFGRKITAKEAQRQGLVAKVYPHESLDLAWAQVYQWAKLPPGAMITAKALIRDPIRKQLHKANETECNVLIERFKSDEAIEAIINFLSRKSKL</sequence>
<dbReference type="Proteomes" id="UP001497623">
    <property type="component" value="Unassembled WGS sequence"/>
</dbReference>
<dbReference type="EMBL" id="CAXKWB010150127">
    <property type="protein sequence ID" value="CAL4247942.1"/>
    <property type="molecule type" value="Genomic_DNA"/>
</dbReference>
<evidence type="ECO:0000256" key="1">
    <source>
        <dbReference type="ARBA" id="ARBA00004275"/>
    </source>
</evidence>
<dbReference type="PANTHER" id="PTHR43684">
    <property type="match status" value="1"/>
</dbReference>
<evidence type="ECO:0000256" key="2">
    <source>
        <dbReference type="ARBA" id="ARBA00023140"/>
    </source>
</evidence>
<comment type="caution">
    <text evidence="4">The sequence shown here is derived from an EMBL/GenBank/DDBJ whole genome shotgun (WGS) entry which is preliminary data.</text>
</comment>
<dbReference type="Pfam" id="PF00378">
    <property type="entry name" value="ECH_1"/>
    <property type="match status" value="1"/>
</dbReference>
<evidence type="ECO:0008006" key="7">
    <source>
        <dbReference type="Google" id="ProtNLM"/>
    </source>
</evidence>
<comment type="subcellular location">
    <subcellularLocation>
        <location evidence="1">Peroxisome</location>
    </subcellularLocation>
</comment>
<dbReference type="AlphaFoldDB" id="A0AAV2SVT4"/>
<dbReference type="InterPro" id="IPR001753">
    <property type="entry name" value="Enoyl-CoA_hydra/iso"/>
</dbReference>